<sequence length="250" mass="27469">MKRMIEYSVIILLAIGIAVSLWTVHADADAANPDLEYLIPLSKQIITSDKKVIIKHTSSYRSFTSKESFAQIGREVSEQLNLPSSSAIIEGQDHLLYQAEAVDSEGIETKLLWIGFPNGSSELIISAEANHLQNADSIVKVQKQLAGNLKAMGVKPSWNIMIQGSAALSSSLKEQDASLLPLFTKQLQAHEINRYEDAGSLSISYYSPQISNTTAIGEKEKMNLQLAVHRNSITQQQRITIGSPAISIEY</sequence>
<evidence type="ECO:0008006" key="3">
    <source>
        <dbReference type="Google" id="ProtNLM"/>
    </source>
</evidence>
<gene>
    <name evidence="1" type="ORF">GC093_10595</name>
</gene>
<accession>A0A972K2A9</accession>
<dbReference type="EMBL" id="WHOD01000049">
    <property type="protein sequence ID" value="NOU93667.1"/>
    <property type="molecule type" value="Genomic_DNA"/>
</dbReference>
<proteinExistence type="predicted"/>
<dbReference type="RefSeq" id="WP_171651863.1">
    <property type="nucleotide sequence ID" value="NZ_WHOD01000049.1"/>
</dbReference>
<dbReference type="AlphaFoldDB" id="A0A972K2A9"/>
<evidence type="ECO:0000313" key="2">
    <source>
        <dbReference type="Proteomes" id="UP000641588"/>
    </source>
</evidence>
<dbReference type="InterPro" id="IPR036209">
    <property type="entry name" value="YwmB-like_sf"/>
</dbReference>
<comment type="caution">
    <text evidence="1">The sequence shown here is derived from an EMBL/GenBank/DDBJ whole genome shotgun (WGS) entry which is preliminary data.</text>
</comment>
<protein>
    <recommendedName>
        <fullName evidence="3">TATA-box binding protein</fullName>
    </recommendedName>
</protein>
<dbReference type="SUPFAM" id="SSF143842">
    <property type="entry name" value="YwmB-like"/>
    <property type="match status" value="1"/>
</dbReference>
<evidence type="ECO:0000313" key="1">
    <source>
        <dbReference type="EMBL" id="NOU93667.1"/>
    </source>
</evidence>
<dbReference type="Gene3D" id="3.30.360.40">
    <property type="entry name" value="YwmB-like"/>
    <property type="match status" value="1"/>
</dbReference>
<reference evidence="1" key="1">
    <citation type="submission" date="2019-10" db="EMBL/GenBank/DDBJ databases">
        <title>Description of Paenibacillus glebae sp. nov.</title>
        <authorList>
            <person name="Carlier A."/>
            <person name="Qi S."/>
        </authorList>
    </citation>
    <scope>NUCLEOTIDE SEQUENCE</scope>
    <source>
        <strain evidence="1">LMG 31456</strain>
    </source>
</reference>
<dbReference type="Proteomes" id="UP000641588">
    <property type="component" value="Unassembled WGS sequence"/>
</dbReference>
<organism evidence="1 2">
    <name type="scientific">Paenibacillus foliorum</name>
    <dbReference type="NCBI Taxonomy" id="2654974"/>
    <lineage>
        <taxon>Bacteria</taxon>
        <taxon>Bacillati</taxon>
        <taxon>Bacillota</taxon>
        <taxon>Bacilli</taxon>
        <taxon>Bacillales</taxon>
        <taxon>Paenibacillaceae</taxon>
        <taxon>Paenibacillus</taxon>
    </lineage>
</organism>
<name>A0A972K2A9_9BACL</name>
<keyword evidence="2" id="KW-1185">Reference proteome</keyword>
<dbReference type="Pfam" id="PF08680">
    <property type="entry name" value="DUF1779"/>
    <property type="match status" value="1"/>
</dbReference>
<dbReference type="InterPro" id="IPR014794">
    <property type="entry name" value="DUF1779"/>
</dbReference>